<dbReference type="InterPro" id="IPR001110">
    <property type="entry name" value="UPF0012_CS"/>
</dbReference>
<keyword evidence="2" id="KW-0378">Hydrolase</keyword>
<organism evidence="4 5">
    <name type="scientific">Pseudazoarcus pumilus</name>
    <dbReference type="NCBI Taxonomy" id="2067960"/>
    <lineage>
        <taxon>Bacteria</taxon>
        <taxon>Pseudomonadati</taxon>
        <taxon>Pseudomonadota</taxon>
        <taxon>Betaproteobacteria</taxon>
        <taxon>Rhodocyclales</taxon>
        <taxon>Zoogloeaceae</taxon>
        <taxon>Pseudazoarcus</taxon>
    </lineage>
</organism>
<comment type="similarity">
    <text evidence="1">Belongs to the carbon-nitrogen hydrolase superfamily. NIT1/NIT2 family.</text>
</comment>
<dbReference type="SUPFAM" id="SSF56317">
    <property type="entry name" value="Carbon-nitrogen hydrolase"/>
    <property type="match status" value="1"/>
</dbReference>
<dbReference type="RefSeq" id="WP_102246776.1">
    <property type="nucleotide sequence ID" value="NZ_CP025682.1"/>
</dbReference>
<dbReference type="KEGG" id="atw:C0099_07015"/>
<dbReference type="PROSITE" id="PS01227">
    <property type="entry name" value="UPF0012"/>
    <property type="match status" value="1"/>
</dbReference>
<dbReference type="InterPro" id="IPR003010">
    <property type="entry name" value="C-N_Hydrolase"/>
</dbReference>
<name>A0A2I6S642_9RHOO</name>
<dbReference type="Proteomes" id="UP000242205">
    <property type="component" value="Chromosome"/>
</dbReference>
<dbReference type="OrthoDB" id="9811121at2"/>
<dbReference type="CDD" id="cd07572">
    <property type="entry name" value="nit"/>
    <property type="match status" value="1"/>
</dbReference>
<dbReference type="PANTHER" id="PTHR23088">
    <property type="entry name" value="NITRILASE-RELATED"/>
    <property type="match status" value="1"/>
</dbReference>
<protein>
    <submittedName>
        <fullName evidence="4">Acyltransferase</fullName>
    </submittedName>
</protein>
<sequence length="274" mass="29209">MTSGEDMRIVAVQMISGPEVAANLAAAADLVAQAAGAGAALVALPEYFALLSSDEQAKVAAREADGSGPMQDWLAETAARHGIWLVGGTIPLVADDAARVRNSVLVFDGSGRRVARYDKMHLFGFDNGAEHFDESRTIEAGSRVACVDTPFGRLGLSVCYDLRFPELYRAMRAVDLILVPSAFTATTGRAHWETLLRARAIENQCYVAAPAQGGVHAGGRRTWGHTMIVDPWGEVLACRDEGPGIVLAELDRAHLAAVRAQLPALAHRRLDPAS</sequence>
<dbReference type="GO" id="GO:0016811">
    <property type="term" value="F:hydrolase activity, acting on carbon-nitrogen (but not peptide) bonds, in linear amides"/>
    <property type="evidence" value="ECO:0007669"/>
    <property type="project" value="InterPro"/>
</dbReference>
<evidence type="ECO:0000256" key="2">
    <source>
        <dbReference type="ARBA" id="ARBA00022801"/>
    </source>
</evidence>
<gene>
    <name evidence="4" type="ORF">C0099_07015</name>
</gene>
<dbReference type="Gene3D" id="3.60.110.10">
    <property type="entry name" value="Carbon-nitrogen hydrolase"/>
    <property type="match status" value="1"/>
</dbReference>
<evidence type="ECO:0000313" key="4">
    <source>
        <dbReference type="EMBL" id="AUN94709.1"/>
    </source>
</evidence>
<dbReference type="GO" id="GO:0016746">
    <property type="term" value="F:acyltransferase activity"/>
    <property type="evidence" value="ECO:0007669"/>
    <property type="project" value="UniProtKB-KW"/>
</dbReference>
<feature type="domain" description="CN hydrolase" evidence="3">
    <location>
        <begin position="7"/>
        <end position="252"/>
    </location>
</feature>
<evidence type="ECO:0000313" key="5">
    <source>
        <dbReference type="Proteomes" id="UP000242205"/>
    </source>
</evidence>
<dbReference type="InterPro" id="IPR045254">
    <property type="entry name" value="Nit1/2_C-N_Hydrolase"/>
</dbReference>
<keyword evidence="5" id="KW-1185">Reference proteome</keyword>
<dbReference type="PROSITE" id="PS50263">
    <property type="entry name" value="CN_HYDROLASE"/>
    <property type="match status" value="1"/>
</dbReference>
<reference evidence="4 5" key="1">
    <citation type="submission" date="2018-01" db="EMBL/GenBank/DDBJ databases">
        <authorList>
            <person name="Fu G.-Y."/>
        </authorList>
    </citation>
    <scope>NUCLEOTIDE SEQUENCE [LARGE SCALE GENOMIC DNA]</scope>
    <source>
        <strain evidence="4 5">SY39</strain>
    </source>
</reference>
<dbReference type="Pfam" id="PF00795">
    <property type="entry name" value="CN_hydrolase"/>
    <property type="match status" value="1"/>
</dbReference>
<proteinExistence type="inferred from homology"/>
<keyword evidence="4" id="KW-0012">Acyltransferase</keyword>
<dbReference type="AlphaFoldDB" id="A0A2I6S642"/>
<dbReference type="EMBL" id="CP025682">
    <property type="protein sequence ID" value="AUN94709.1"/>
    <property type="molecule type" value="Genomic_DNA"/>
</dbReference>
<accession>A0A2I6S642</accession>
<dbReference type="InterPro" id="IPR036526">
    <property type="entry name" value="C-N_Hydrolase_sf"/>
</dbReference>
<dbReference type="PANTHER" id="PTHR23088:SF27">
    <property type="entry name" value="DEAMINATED GLUTATHIONE AMIDASE"/>
    <property type="match status" value="1"/>
</dbReference>
<evidence type="ECO:0000256" key="1">
    <source>
        <dbReference type="ARBA" id="ARBA00010613"/>
    </source>
</evidence>
<keyword evidence="4" id="KW-0808">Transferase</keyword>
<evidence type="ECO:0000259" key="3">
    <source>
        <dbReference type="PROSITE" id="PS50263"/>
    </source>
</evidence>